<keyword evidence="2" id="KW-1185">Reference proteome</keyword>
<dbReference type="EMBL" id="AMEZ01000013">
    <property type="protein sequence ID" value="EKY29006.1"/>
    <property type="molecule type" value="Genomic_DNA"/>
</dbReference>
<organism evidence="1 2">
    <name type="scientific">Clostridium celatum DSM 1785</name>
    <dbReference type="NCBI Taxonomy" id="545697"/>
    <lineage>
        <taxon>Bacteria</taxon>
        <taxon>Bacillati</taxon>
        <taxon>Bacillota</taxon>
        <taxon>Clostridia</taxon>
        <taxon>Eubacteriales</taxon>
        <taxon>Clostridiaceae</taxon>
        <taxon>Clostridium</taxon>
    </lineage>
</organism>
<sequence length="57" mass="6380">MLIRLNKVYELAMITSYFDIDRDEIGYFIGKIVGRVISNILVGTAINAAGDWLANMT</sequence>
<dbReference type="PATRIC" id="fig|545697.3.peg.357"/>
<protein>
    <submittedName>
        <fullName evidence="1">Uncharacterized protein</fullName>
    </submittedName>
</protein>
<reference evidence="1 2" key="1">
    <citation type="submission" date="2012-05" db="EMBL/GenBank/DDBJ databases">
        <authorList>
            <person name="Weinstock G."/>
            <person name="Sodergren E."/>
            <person name="Lobos E.A."/>
            <person name="Fulton L."/>
            <person name="Fulton R."/>
            <person name="Courtney L."/>
            <person name="Fronick C."/>
            <person name="O'Laughlin M."/>
            <person name="Godfrey J."/>
            <person name="Wilson R.M."/>
            <person name="Miner T."/>
            <person name="Farmer C."/>
            <person name="Delehaunty K."/>
            <person name="Cordes M."/>
            <person name="Minx P."/>
            <person name="Tomlinson C."/>
            <person name="Chen J."/>
            <person name="Wollam A."/>
            <person name="Pepin K.H."/>
            <person name="Bhonagiri V."/>
            <person name="Zhang X."/>
            <person name="Suruliraj S."/>
            <person name="Warren W."/>
            <person name="Mitreva M."/>
            <person name="Mardis E.R."/>
            <person name="Wilson R.K."/>
        </authorList>
    </citation>
    <scope>NUCLEOTIDE SEQUENCE [LARGE SCALE GENOMIC DNA]</scope>
    <source>
        <strain evidence="1 2">DSM 1785</strain>
    </source>
</reference>
<evidence type="ECO:0000313" key="2">
    <source>
        <dbReference type="Proteomes" id="UP000010420"/>
    </source>
</evidence>
<dbReference type="HOGENOM" id="CLU_2988524_0_0_9"/>
<gene>
    <name evidence="1" type="ORF">HMPREF0216_00365</name>
</gene>
<dbReference type="Proteomes" id="UP000010420">
    <property type="component" value="Unassembled WGS sequence"/>
</dbReference>
<name>L1QM44_9CLOT</name>
<dbReference type="STRING" id="545697.HMPREF0216_00365"/>
<accession>L1QM44</accession>
<dbReference type="AlphaFoldDB" id="L1QM44"/>
<comment type="caution">
    <text evidence="1">The sequence shown here is derived from an EMBL/GenBank/DDBJ whole genome shotgun (WGS) entry which is preliminary data.</text>
</comment>
<evidence type="ECO:0000313" key="1">
    <source>
        <dbReference type="EMBL" id="EKY29006.1"/>
    </source>
</evidence>
<proteinExistence type="predicted"/>